<sequence>MASVHGRRRQRGQQANRLAPKADEERQWKEETIAAAQAQPWRPSWERKAFESTNNSSSTVDRCIVKPWRPSWEKDRPADSDPNRADRWQPSAVADLRRTLGRRIWASKQVSDMKQQLKNKHVVQCEDDTDALSQSDAKTSATTSLHSEAVGDMLSHDDLHSEQSYSETAQTAQESLHDILLKLKEDCERLSHEREWLFKAVRNAAAEALGQNFERMSLVGSVALKIDIPASDVDAVAFTKKPMDSVQALQATASILRNQVSTANSAVCLDMSVNQKLPAAHAKWVGGLKVFQREHARDFLRCVKYWHSQRQIPGTKEGGYPALAWLFLALHVLALHDTQPDPAVEAGSQRVVKLLREFFALFSSGSHDDLRFGGSWCSPPISQMETFWQFPSIQDPVTADPLDKGVQRLTHEIPAATQLLYAAEFRRAQMLLAEEVGSSITSLFEPREQPTSLPVACNRGNVFVIMKARKLWVVEPLAVRLRAGWTAPFLHRCDSVSKVQAQILGVDGLGELTPFPEMRGIIDFFPSDFVAAISVRCCAGVRCLAAGDLQLWQDMHLLLQAESPAPRSAVDSRSRHSFNPKHGKGQGAVTAQSPKGKL</sequence>
<dbReference type="Proteomes" id="UP001642484">
    <property type="component" value="Unassembled WGS sequence"/>
</dbReference>
<dbReference type="Gene3D" id="1.10.1410.10">
    <property type="match status" value="1"/>
</dbReference>
<dbReference type="SUPFAM" id="SSF81301">
    <property type="entry name" value="Nucleotidyltransferase"/>
    <property type="match status" value="1"/>
</dbReference>
<proteinExistence type="predicted"/>
<evidence type="ECO:0000313" key="3">
    <source>
        <dbReference type="Proteomes" id="UP001642484"/>
    </source>
</evidence>
<gene>
    <name evidence="2" type="ORF">CCMP2556_LOCUS21522</name>
</gene>
<feature type="compositionally biased region" description="Basic residues" evidence="1">
    <location>
        <begin position="575"/>
        <end position="584"/>
    </location>
</feature>
<reference evidence="2 3" key="1">
    <citation type="submission" date="2024-02" db="EMBL/GenBank/DDBJ databases">
        <authorList>
            <person name="Chen Y."/>
            <person name="Shah S."/>
            <person name="Dougan E. K."/>
            <person name="Thang M."/>
            <person name="Chan C."/>
        </authorList>
    </citation>
    <scope>NUCLEOTIDE SEQUENCE [LARGE SCALE GENOMIC DNA]</scope>
</reference>
<protein>
    <submittedName>
        <fullName evidence="2">Uncharacterized protein</fullName>
    </submittedName>
</protein>
<organism evidence="2 3">
    <name type="scientific">Durusdinium trenchii</name>
    <dbReference type="NCBI Taxonomy" id="1381693"/>
    <lineage>
        <taxon>Eukaryota</taxon>
        <taxon>Sar</taxon>
        <taxon>Alveolata</taxon>
        <taxon>Dinophyceae</taxon>
        <taxon>Suessiales</taxon>
        <taxon>Symbiodiniaceae</taxon>
        <taxon>Durusdinium</taxon>
    </lineage>
</organism>
<evidence type="ECO:0000256" key="1">
    <source>
        <dbReference type="SAM" id="MobiDB-lite"/>
    </source>
</evidence>
<accession>A0ABP0LM55</accession>
<feature type="region of interest" description="Disordered" evidence="1">
    <location>
        <begin position="1"/>
        <end position="62"/>
    </location>
</feature>
<feature type="compositionally biased region" description="Polar residues" evidence="1">
    <location>
        <begin position="51"/>
        <end position="60"/>
    </location>
</feature>
<keyword evidence="3" id="KW-1185">Reference proteome</keyword>
<dbReference type="EMBL" id="CAXAMN010013058">
    <property type="protein sequence ID" value="CAK9039782.1"/>
    <property type="molecule type" value="Genomic_DNA"/>
</dbReference>
<dbReference type="InterPro" id="IPR043519">
    <property type="entry name" value="NT_sf"/>
</dbReference>
<feature type="region of interest" description="Disordered" evidence="1">
    <location>
        <begin position="565"/>
        <end position="598"/>
    </location>
</feature>
<feature type="compositionally biased region" description="Basic residues" evidence="1">
    <location>
        <begin position="1"/>
        <end position="11"/>
    </location>
</feature>
<evidence type="ECO:0000313" key="2">
    <source>
        <dbReference type="EMBL" id="CAK9039782.1"/>
    </source>
</evidence>
<name>A0ABP0LM55_9DINO</name>
<dbReference type="SUPFAM" id="SSF81631">
    <property type="entry name" value="PAP/OAS1 substrate-binding domain"/>
    <property type="match status" value="1"/>
</dbReference>
<feature type="compositionally biased region" description="Basic and acidic residues" evidence="1">
    <location>
        <begin position="20"/>
        <end position="32"/>
    </location>
</feature>
<feature type="compositionally biased region" description="Polar residues" evidence="1">
    <location>
        <begin position="589"/>
        <end position="598"/>
    </location>
</feature>
<comment type="caution">
    <text evidence="2">The sequence shown here is derived from an EMBL/GenBank/DDBJ whole genome shotgun (WGS) entry which is preliminary data.</text>
</comment>